<dbReference type="OrthoDB" id="2400485at2759"/>
<dbReference type="EMBL" id="JAGPXC010000006">
    <property type="protein sequence ID" value="KAH6651896.1"/>
    <property type="molecule type" value="Genomic_DNA"/>
</dbReference>
<reference evidence="2" key="1">
    <citation type="journal article" date="2021" name="Nat. Commun.">
        <title>Genetic determinants of endophytism in the Arabidopsis root mycobiome.</title>
        <authorList>
            <person name="Mesny F."/>
            <person name="Miyauchi S."/>
            <person name="Thiergart T."/>
            <person name="Pickel B."/>
            <person name="Atanasova L."/>
            <person name="Karlsson M."/>
            <person name="Huettel B."/>
            <person name="Barry K.W."/>
            <person name="Haridas S."/>
            <person name="Chen C."/>
            <person name="Bauer D."/>
            <person name="Andreopoulos W."/>
            <person name="Pangilinan J."/>
            <person name="LaButti K."/>
            <person name="Riley R."/>
            <person name="Lipzen A."/>
            <person name="Clum A."/>
            <person name="Drula E."/>
            <person name="Henrissat B."/>
            <person name="Kohler A."/>
            <person name="Grigoriev I.V."/>
            <person name="Martin F.M."/>
            <person name="Hacquard S."/>
        </authorList>
    </citation>
    <scope>NUCLEOTIDE SEQUENCE</scope>
    <source>
        <strain evidence="2">MPI-SDFR-AT-0073</strain>
    </source>
</reference>
<evidence type="ECO:0000313" key="3">
    <source>
        <dbReference type="Proteomes" id="UP000758603"/>
    </source>
</evidence>
<proteinExistence type="predicted"/>
<feature type="region of interest" description="Disordered" evidence="1">
    <location>
        <begin position="1"/>
        <end position="20"/>
    </location>
</feature>
<dbReference type="PANTHER" id="PTHR34213">
    <property type="entry name" value="NUCLEAR TRANSPORT FACTOR 2 (NTF2) FAMILY PROTEIN"/>
    <property type="match status" value="1"/>
</dbReference>
<dbReference type="GeneID" id="70134589"/>
<protein>
    <submittedName>
        <fullName evidence="2">Uncharacterized protein</fullName>
    </submittedName>
</protein>
<gene>
    <name evidence="2" type="ORF">BKA67DRAFT_637675</name>
</gene>
<organism evidence="2 3">
    <name type="scientific">Truncatella angustata</name>
    <dbReference type="NCBI Taxonomy" id="152316"/>
    <lineage>
        <taxon>Eukaryota</taxon>
        <taxon>Fungi</taxon>
        <taxon>Dikarya</taxon>
        <taxon>Ascomycota</taxon>
        <taxon>Pezizomycotina</taxon>
        <taxon>Sordariomycetes</taxon>
        <taxon>Xylariomycetidae</taxon>
        <taxon>Amphisphaeriales</taxon>
        <taxon>Sporocadaceae</taxon>
        <taxon>Truncatella</taxon>
    </lineage>
</organism>
<sequence>MAHAAHHLHKRFEPKPDVQALTGDAKREVDFEPHPERSLDISAGQRQIMQKIINLYSGSASEEDMQVYDKDAIHDDPFSYCDTRLKIAGKLRSLKTEVVKDTPSEIIMEQRHEYTLKLLGTPKAVVSLISLGLDNQGNVRYHKDMWNERNYNHEGLGEFF</sequence>
<accession>A0A9P8UGR9</accession>
<evidence type="ECO:0000313" key="2">
    <source>
        <dbReference type="EMBL" id="KAH6651896.1"/>
    </source>
</evidence>
<dbReference type="PANTHER" id="PTHR34213:SF2">
    <property type="entry name" value="NUCLEAR TRANSPORT FACTOR 2 (NTF2) FAMILY PROTEIN"/>
    <property type="match status" value="1"/>
</dbReference>
<evidence type="ECO:0000256" key="1">
    <source>
        <dbReference type="SAM" id="MobiDB-lite"/>
    </source>
</evidence>
<keyword evidence="3" id="KW-1185">Reference proteome</keyword>
<feature type="compositionally biased region" description="Basic residues" evidence="1">
    <location>
        <begin position="1"/>
        <end position="10"/>
    </location>
</feature>
<comment type="caution">
    <text evidence="2">The sequence shown here is derived from an EMBL/GenBank/DDBJ whole genome shotgun (WGS) entry which is preliminary data.</text>
</comment>
<dbReference type="Proteomes" id="UP000758603">
    <property type="component" value="Unassembled WGS sequence"/>
</dbReference>
<name>A0A9P8UGR9_9PEZI</name>
<dbReference type="RefSeq" id="XP_045956174.1">
    <property type="nucleotide sequence ID" value="XM_046105698.1"/>
</dbReference>
<dbReference type="AlphaFoldDB" id="A0A9P8UGR9"/>